<dbReference type="Proteomes" id="UP000077829">
    <property type="component" value="Chromosome"/>
</dbReference>
<name>A0A172YVC7_9PSED</name>
<evidence type="ECO:0000313" key="2">
    <source>
        <dbReference type="Proteomes" id="UP000077829"/>
    </source>
</evidence>
<proteinExistence type="predicted"/>
<gene>
    <name evidence="1" type="ORF">A7J50_0723</name>
</gene>
<organism evidence="1 2">
    <name type="scientific">Pseudomonas antarctica</name>
    <dbReference type="NCBI Taxonomy" id="219572"/>
    <lineage>
        <taxon>Bacteria</taxon>
        <taxon>Pseudomonadati</taxon>
        <taxon>Pseudomonadota</taxon>
        <taxon>Gammaproteobacteria</taxon>
        <taxon>Pseudomonadales</taxon>
        <taxon>Pseudomonadaceae</taxon>
        <taxon>Pseudomonas</taxon>
    </lineage>
</organism>
<sequence length="123" mass="13223">MSAMGLPGNDLNRQAFLDSLESGDAALLQLCPGIKLCTLQVGARQGLSLQIAGEALQAGQLQRVLERRFEQAIAFEGCFAYLDGKRALVIWHALPAQRTALEPTLSRMLSLANLEALDGGMAR</sequence>
<accession>A0A172YVC7</accession>
<dbReference type="KEGG" id="panr:A7J50_0723"/>
<protein>
    <submittedName>
        <fullName evidence="1">Type III secretion system negative regulatory protein RspV</fullName>
    </submittedName>
</protein>
<dbReference type="RefSeq" id="WP_064450592.1">
    <property type="nucleotide sequence ID" value="NZ_CP015600.1"/>
</dbReference>
<evidence type="ECO:0000313" key="1">
    <source>
        <dbReference type="EMBL" id="ANF84167.1"/>
    </source>
</evidence>
<reference evidence="1 2" key="1">
    <citation type="submission" date="2016-05" db="EMBL/GenBank/DDBJ databases">
        <title>Complete genome sequence of Pseudomonas antarctica PAMC 27494.</title>
        <authorList>
            <person name="Lee J."/>
        </authorList>
    </citation>
    <scope>NUCLEOTIDE SEQUENCE [LARGE SCALE GENOMIC DNA]</scope>
    <source>
        <strain evidence="1 2">PAMC 27494</strain>
    </source>
</reference>
<dbReference type="STRING" id="219572.A7J50_0723"/>
<dbReference type="EMBL" id="CP015600">
    <property type="protein sequence ID" value="ANF84167.1"/>
    <property type="molecule type" value="Genomic_DNA"/>
</dbReference>
<dbReference type="PATRIC" id="fig|219572.3.peg.738"/>
<dbReference type="AlphaFoldDB" id="A0A172YVC7"/>